<dbReference type="GO" id="GO:0042300">
    <property type="term" value="F:beta-amyrin synthase activity"/>
    <property type="evidence" value="ECO:0007669"/>
    <property type="project" value="TreeGrafter"/>
</dbReference>
<gene>
    <name evidence="3" type="ORF">H0E87_020701</name>
</gene>
<feature type="non-terminal residue" evidence="3">
    <location>
        <position position="66"/>
    </location>
</feature>
<evidence type="ECO:0000256" key="1">
    <source>
        <dbReference type="ARBA" id="ARBA00022737"/>
    </source>
</evidence>
<evidence type="ECO:0000259" key="2">
    <source>
        <dbReference type="Pfam" id="PF13243"/>
    </source>
</evidence>
<keyword evidence="4" id="KW-1185">Reference proteome</keyword>
<dbReference type="GO" id="GO:0005811">
    <property type="term" value="C:lipid droplet"/>
    <property type="evidence" value="ECO:0007669"/>
    <property type="project" value="InterPro"/>
</dbReference>
<protein>
    <recommendedName>
        <fullName evidence="2">Squalene cyclase C-terminal domain-containing protein</fullName>
    </recommendedName>
</protein>
<dbReference type="AlphaFoldDB" id="A0A8T2XLN8"/>
<evidence type="ECO:0000313" key="3">
    <source>
        <dbReference type="EMBL" id="KAH8494038.1"/>
    </source>
</evidence>
<dbReference type="PANTHER" id="PTHR11764:SF55">
    <property type="entry name" value="TERPENE CYCLASE_MUTASE FAMILY MEMBER"/>
    <property type="match status" value="1"/>
</dbReference>
<dbReference type="Pfam" id="PF13243">
    <property type="entry name" value="SQHop_cyclase_C"/>
    <property type="match status" value="1"/>
</dbReference>
<organism evidence="3 4">
    <name type="scientific">Populus deltoides</name>
    <name type="common">Eastern poplar</name>
    <name type="synonym">Eastern cottonwood</name>
    <dbReference type="NCBI Taxonomy" id="3696"/>
    <lineage>
        <taxon>Eukaryota</taxon>
        <taxon>Viridiplantae</taxon>
        <taxon>Streptophyta</taxon>
        <taxon>Embryophyta</taxon>
        <taxon>Tracheophyta</taxon>
        <taxon>Spermatophyta</taxon>
        <taxon>Magnoliopsida</taxon>
        <taxon>eudicotyledons</taxon>
        <taxon>Gunneridae</taxon>
        <taxon>Pentapetalae</taxon>
        <taxon>rosids</taxon>
        <taxon>fabids</taxon>
        <taxon>Malpighiales</taxon>
        <taxon>Salicaceae</taxon>
        <taxon>Saliceae</taxon>
        <taxon>Populus</taxon>
    </lineage>
</organism>
<feature type="domain" description="Squalene cyclase C-terminal" evidence="2">
    <location>
        <begin position="10"/>
        <end position="59"/>
    </location>
</feature>
<comment type="caution">
    <text evidence="3">The sequence shown here is derived from an EMBL/GenBank/DDBJ whole genome shotgun (WGS) entry which is preliminary data.</text>
</comment>
<dbReference type="Proteomes" id="UP000807159">
    <property type="component" value="Chromosome 11"/>
</dbReference>
<dbReference type="SUPFAM" id="SSF48239">
    <property type="entry name" value="Terpenoid cyclases/Protein prenyltransferases"/>
    <property type="match status" value="1"/>
</dbReference>
<dbReference type="GO" id="GO:0016104">
    <property type="term" value="P:triterpenoid biosynthetic process"/>
    <property type="evidence" value="ECO:0007669"/>
    <property type="project" value="InterPro"/>
</dbReference>
<name>A0A8T2XLN8_POPDE</name>
<dbReference type="InterPro" id="IPR032696">
    <property type="entry name" value="SQ_cyclase_C"/>
</dbReference>
<dbReference type="PANTHER" id="PTHR11764">
    <property type="entry name" value="TERPENE CYCLASE/MUTASE FAMILY MEMBER"/>
    <property type="match status" value="1"/>
</dbReference>
<dbReference type="Gene3D" id="1.50.10.20">
    <property type="match status" value="1"/>
</dbReference>
<dbReference type="EMBL" id="JACEGQ020000011">
    <property type="protein sequence ID" value="KAH8494038.1"/>
    <property type="molecule type" value="Genomic_DNA"/>
</dbReference>
<evidence type="ECO:0000313" key="4">
    <source>
        <dbReference type="Proteomes" id="UP000807159"/>
    </source>
</evidence>
<sequence>AERDPAPLHQAARLLINSQVENGEFPQQQITGASLKTCMLHYASFKNIFPLWALGEYRKCVPLRKL</sequence>
<keyword evidence="1" id="KW-0677">Repeat</keyword>
<proteinExistence type="predicted"/>
<dbReference type="InterPro" id="IPR008930">
    <property type="entry name" value="Terpenoid_cyclase/PrenylTrfase"/>
</dbReference>
<accession>A0A8T2XLN8</accession>
<reference evidence="3" key="1">
    <citation type="journal article" date="2021" name="J. Hered.">
        <title>Genome Assembly of Salicaceae Populus deltoides (Eastern Cottonwood) I-69 Based on Nanopore Sequencing and Hi-C Technologies.</title>
        <authorList>
            <person name="Bai S."/>
            <person name="Wu H."/>
            <person name="Zhang J."/>
            <person name="Pan Z."/>
            <person name="Zhao W."/>
            <person name="Li Z."/>
            <person name="Tong C."/>
        </authorList>
    </citation>
    <scope>NUCLEOTIDE SEQUENCE</scope>
    <source>
        <tissue evidence="3">Leaf</tissue>
    </source>
</reference>
<dbReference type="InterPro" id="IPR018333">
    <property type="entry name" value="Squalene_cyclase"/>
</dbReference>